<keyword evidence="3" id="KW-1185">Reference proteome</keyword>
<feature type="signal peptide" evidence="1">
    <location>
        <begin position="1"/>
        <end position="20"/>
    </location>
</feature>
<gene>
    <name evidence="2" type="ORF">C8P70_11824</name>
</gene>
<evidence type="ECO:0000313" key="3">
    <source>
        <dbReference type="Proteomes" id="UP000295215"/>
    </source>
</evidence>
<dbReference type="EMBL" id="SOAG01000018">
    <property type="protein sequence ID" value="TDS56876.1"/>
    <property type="molecule type" value="Genomic_DNA"/>
</dbReference>
<proteinExistence type="predicted"/>
<accession>A0A4R7EUV2</accession>
<comment type="caution">
    <text evidence="2">The sequence shown here is derived from an EMBL/GenBank/DDBJ whole genome shotgun (WGS) entry which is preliminary data.</text>
</comment>
<keyword evidence="1" id="KW-0732">Signal</keyword>
<dbReference type="Proteomes" id="UP000295215">
    <property type="component" value="Unassembled WGS sequence"/>
</dbReference>
<sequence length="207" mass="23936">MKIFLSLLLFGGIFTMNLSAQEKKCNIDYEIKNDSICFVKTKDQLIYKKDSNSISSSVFFSLISKDENPFLHFQFFQKSQNILPINCINHKSIIALKLQNGRIINTYYIGEEKCSKHTADSETQSNIYILAANFIIQKEDLSYLQESPVTTVQIRFTNTTEQEQITQKESDSDTTDKETLPAYFFIDHIPCIEKEIQQEKNTEAEEI</sequence>
<organism evidence="2 3">
    <name type="scientific">Myroides indicus</name>
    <dbReference type="NCBI Taxonomy" id="1323422"/>
    <lineage>
        <taxon>Bacteria</taxon>
        <taxon>Pseudomonadati</taxon>
        <taxon>Bacteroidota</taxon>
        <taxon>Flavobacteriia</taxon>
        <taxon>Flavobacteriales</taxon>
        <taxon>Flavobacteriaceae</taxon>
        <taxon>Myroides</taxon>
    </lineage>
</organism>
<reference evidence="2 3" key="1">
    <citation type="submission" date="2019-03" db="EMBL/GenBank/DDBJ databases">
        <title>Genomic Encyclopedia of Archaeal and Bacterial Type Strains, Phase II (KMG-II): from individual species to whole genera.</title>
        <authorList>
            <person name="Goeker M."/>
        </authorList>
    </citation>
    <scope>NUCLEOTIDE SEQUENCE [LARGE SCALE GENOMIC DNA]</scope>
    <source>
        <strain evidence="2 3">DSM 28213</strain>
    </source>
</reference>
<protein>
    <submittedName>
        <fullName evidence="2">Uncharacterized protein</fullName>
    </submittedName>
</protein>
<dbReference type="OrthoDB" id="1372254at2"/>
<feature type="chain" id="PRO_5020876095" evidence="1">
    <location>
        <begin position="21"/>
        <end position="207"/>
    </location>
</feature>
<dbReference type="AlphaFoldDB" id="A0A4R7EUV2"/>
<dbReference type="RefSeq" id="WP_133712920.1">
    <property type="nucleotide sequence ID" value="NZ_SOAG01000018.1"/>
</dbReference>
<evidence type="ECO:0000256" key="1">
    <source>
        <dbReference type="SAM" id="SignalP"/>
    </source>
</evidence>
<evidence type="ECO:0000313" key="2">
    <source>
        <dbReference type="EMBL" id="TDS56876.1"/>
    </source>
</evidence>
<name>A0A4R7EUV2_9FLAO</name>